<dbReference type="Proteomes" id="UP000677436">
    <property type="component" value="Chromosome"/>
</dbReference>
<evidence type="ECO:0000313" key="1">
    <source>
        <dbReference type="EMBL" id="BCU81392.1"/>
    </source>
</evidence>
<organism evidence="1 2">
    <name type="scientific">Polycladomyces abyssicola</name>
    <dbReference type="NCBI Taxonomy" id="1125966"/>
    <lineage>
        <taxon>Bacteria</taxon>
        <taxon>Bacillati</taxon>
        <taxon>Bacillota</taxon>
        <taxon>Bacilli</taxon>
        <taxon>Bacillales</taxon>
        <taxon>Thermoactinomycetaceae</taxon>
        <taxon>Polycladomyces</taxon>
    </lineage>
</organism>
<dbReference type="RefSeq" id="WP_212774629.1">
    <property type="nucleotide sequence ID" value="NZ_AP024601.1"/>
</dbReference>
<dbReference type="EMBL" id="AP024601">
    <property type="protein sequence ID" value="BCU81392.1"/>
    <property type="molecule type" value="Genomic_DNA"/>
</dbReference>
<dbReference type="Pfam" id="PF14025">
    <property type="entry name" value="DUF4241"/>
    <property type="match status" value="1"/>
</dbReference>
<protein>
    <recommendedName>
        <fullName evidence="3">DUF4241 domain-containing protein</fullName>
    </recommendedName>
</protein>
<evidence type="ECO:0000313" key="2">
    <source>
        <dbReference type="Proteomes" id="UP000677436"/>
    </source>
</evidence>
<dbReference type="KEGG" id="pabs:JIR001_11750"/>
<reference evidence="1" key="1">
    <citation type="journal article" date="2013" name="Int. J. Syst. Evol. Microbiol.">
        <title>Polycladomyces abyssicola gen. nov., sp. nov., a thermophilic filamentous bacterium isolated from hemipelagic sediment.</title>
        <authorList>
            <person name="Tsubouchi T."/>
            <person name="Shimane Y."/>
            <person name="Mori K."/>
            <person name="Usui K."/>
            <person name="Hiraki T."/>
            <person name="Tame A."/>
            <person name="Uematsu K."/>
            <person name="Maruyama T."/>
            <person name="Hatada Y."/>
        </authorList>
    </citation>
    <scope>NUCLEOTIDE SEQUENCE</scope>
    <source>
        <strain evidence="1">JIR-001</strain>
    </source>
</reference>
<reference evidence="1" key="2">
    <citation type="journal article" date="2021" name="Microbiol. Resour. Announc.">
        <title>Complete Genome Sequence of Polycladomyces abyssicola JIR-001T, Isolated from Hemipelagic Sediment in Deep Seawater.</title>
        <authorList>
            <person name="Tsubouchi T."/>
            <person name="Kaneko Y."/>
        </authorList>
    </citation>
    <scope>NUCLEOTIDE SEQUENCE</scope>
    <source>
        <strain evidence="1">JIR-001</strain>
    </source>
</reference>
<accession>A0A8D5ZMY2</accession>
<dbReference type="AlphaFoldDB" id="A0A8D5ZMY2"/>
<name>A0A8D5ZMY2_9BACL</name>
<dbReference type="InterPro" id="IPR025335">
    <property type="entry name" value="DUF4241"/>
</dbReference>
<evidence type="ECO:0008006" key="3">
    <source>
        <dbReference type="Google" id="ProtNLM"/>
    </source>
</evidence>
<sequence>MGKISLFSGQIVACDPFVSPSTEPFVNKVVPGEYPVIINIVHYLDDDDERIGAAMIKIKESKVVRWEMALKKGQDPSTLEDDEVFGYTVDSGVGCFMDYETAQRYKKIFQENPHFHEFILEEMKRNYTDTRDWADIQIEPSGNMITFSSGLGDGYYPSYWGYDDENDICCFVTDFGLYEED</sequence>
<keyword evidence="2" id="KW-1185">Reference proteome</keyword>
<proteinExistence type="predicted"/>
<gene>
    <name evidence="1" type="ORF">JIR001_11750</name>
</gene>